<feature type="chain" id="PRO_5015178681" evidence="6">
    <location>
        <begin position="20"/>
        <end position="558"/>
    </location>
</feature>
<dbReference type="RefSeq" id="WP_106605123.1">
    <property type="nucleotide sequence ID" value="NZ_PYGK01000016.1"/>
</dbReference>
<dbReference type="OrthoDB" id="5694214at2"/>
<evidence type="ECO:0000256" key="1">
    <source>
        <dbReference type="ARBA" id="ARBA00004442"/>
    </source>
</evidence>
<evidence type="ECO:0000256" key="6">
    <source>
        <dbReference type="SAM" id="SignalP"/>
    </source>
</evidence>
<evidence type="ECO:0000259" key="7">
    <source>
        <dbReference type="Pfam" id="PF07980"/>
    </source>
</evidence>
<dbReference type="InterPro" id="IPR012944">
    <property type="entry name" value="SusD_RagB_dom"/>
</dbReference>
<evidence type="ECO:0000256" key="5">
    <source>
        <dbReference type="ARBA" id="ARBA00023237"/>
    </source>
</evidence>
<comment type="subcellular location">
    <subcellularLocation>
        <location evidence="1">Cell outer membrane</location>
    </subcellularLocation>
</comment>
<dbReference type="Pfam" id="PF07980">
    <property type="entry name" value="SusD_RagB"/>
    <property type="match status" value="1"/>
</dbReference>
<proteinExistence type="inferred from homology"/>
<name>A0A2P8FQR4_9BACT</name>
<feature type="domain" description="RagB/SusD" evidence="7">
    <location>
        <begin position="286"/>
        <end position="558"/>
    </location>
</feature>
<dbReference type="EMBL" id="PYGK01000016">
    <property type="protein sequence ID" value="PSL24033.1"/>
    <property type="molecule type" value="Genomic_DNA"/>
</dbReference>
<dbReference type="SUPFAM" id="SSF48452">
    <property type="entry name" value="TPR-like"/>
    <property type="match status" value="1"/>
</dbReference>
<evidence type="ECO:0000256" key="3">
    <source>
        <dbReference type="ARBA" id="ARBA00022729"/>
    </source>
</evidence>
<evidence type="ECO:0000256" key="4">
    <source>
        <dbReference type="ARBA" id="ARBA00023136"/>
    </source>
</evidence>
<feature type="signal peptide" evidence="6">
    <location>
        <begin position="1"/>
        <end position="19"/>
    </location>
</feature>
<evidence type="ECO:0000313" key="9">
    <source>
        <dbReference type="Proteomes" id="UP000240978"/>
    </source>
</evidence>
<protein>
    <submittedName>
        <fullName evidence="8">Putative outer membrane starch-binding protein</fullName>
    </submittedName>
</protein>
<gene>
    <name evidence="8" type="ORF">CLV42_11619</name>
</gene>
<organism evidence="8 9">
    <name type="scientific">Chitinophaga ginsengisoli</name>
    <dbReference type="NCBI Taxonomy" id="363837"/>
    <lineage>
        <taxon>Bacteria</taxon>
        <taxon>Pseudomonadati</taxon>
        <taxon>Bacteroidota</taxon>
        <taxon>Chitinophagia</taxon>
        <taxon>Chitinophagales</taxon>
        <taxon>Chitinophagaceae</taxon>
        <taxon>Chitinophaga</taxon>
    </lineage>
</organism>
<keyword evidence="4" id="KW-0472">Membrane</keyword>
<dbReference type="GO" id="GO:0009279">
    <property type="term" value="C:cell outer membrane"/>
    <property type="evidence" value="ECO:0007669"/>
    <property type="project" value="UniProtKB-SubCell"/>
</dbReference>
<dbReference type="Proteomes" id="UP000240978">
    <property type="component" value="Unassembled WGS sequence"/>
</dbReference>
<dbReference type="AlphaFoldDB" id="A0A2P8FQR4"/>
<evidence type="ECO:0000256" key="2">
    <source>
        <dbReference type="ARBA" id="ARBA00006275"/>
    </source>
</evidence>
<keyword evidence="5" id="KW-0998">Cell outer membrane</keyword>
<evidence type="ECO:0000313" key="8">
    <source>
        <dbReference type="EMBL" id="PSL24033.1"/>
    </source>
</evidence>
<keyword evidence="9" id="KW-1185">Reference proteome</keyword>
<accession>A0A2P8FQR4</accession>
<dbReference type="Gene3D" id="1.25.40.390">
    <property type="match status" value="1"/>
</dbReference>
<keyword evidence="3 6" id="KW-0732">Signal</keyword>
<reference evidence="8 9" key="1">
    <citation type="submission" date="2018-03" db="EMBL/GenBank/DDBJ databases">
        <title>Genomic Encyclopedia of Archaeal and Bacterial Type Strains, Phase II (KMG-II): from individual species to whole genera.</title>
        <authorList>
            <person name="Goeker M."/>
        </authorList>
    </citation>
    <scope>NUCLEOTIDE SEQUENCE [LARGE SCALE GENOMIC DNA]</scope>
    <source>
        <strain evidence="8 9">DSM 18107</strain>
    </source>
</reference>
<comment type="similarity">
    <text evidence="2">Belongs to the SusD family.</text>
</comment>
<dbReference type="InterPro" id="IPR011990">
    <property type="entry name" value="TPR-like_helical_dom_sf"/>
</dbReference>
<comment type="caution">
    <text evidence="8">The sequence shown here is derived from an EMBL/GenBank/DDBJ whole genome shotgun (WGS) entry which is preliminary data.</text>
</comment>
<dbReference type="PROSITE" id="PS51257">
    <property type="entry name" value="PROKAR_LIPOPROTEIN"/>
    <property type="match status" value="1"/>
</dbReference>
<sequence length="558" mass="63146">MKNKRFINYIITVAVLLLAACNKQLDLYPKDALSEPTFFKNANDLKLYCNQFYQNLPVQNSFWSEKNSDNQVPLDADDFLYGSYVVPVSGGGWDWSQIRGCNYFLQRYQRANADDATKNKYVAEIRFFRALFYWQKVKTFGNVPWLNTDLTDTSTALLYGARMPHKQVMDSVLADLNFAVANLPDLNTVDAGRLHKYAAWSLMSRICLWEGTFRKYHGLGDESVYLNAAVTASEAVMNSGNYDIYSTGNPATDYYNLFIQEDLSKNREAILPAIYIQNVLTQNLTRELGESSTGFSKNFVRSFLCKDGQPTALSPLYKGDDSLEAEATNRDPRFRQLIATRGFVLLNNADGTKNVFTLPQIGTATAPTGYMIIKALSPDPAQWNAGQSTLDLFIFRYAEVLLNEAEAKAELGQCTQTVLDNTINKIRDRVGMAHMDIASLVKDPTSDFPGLPVLIDEIRRERRIELAADGFRFDDIMRWKAGELIQNPETILGMKLTPAVRAQYPASQVSGVQVDNNNYIRLYTSITSRVWKDKMYLYPIPTQELTLNKNLLPQNPGW</sequence>